<name>A0ABR2QDS4_9ROSI</name>
<proteinExistence type="predicted"/>
<dbReference type="Proteomes" id="UP001396334">
    <property type="component" value="Unassembled WGS sequence"/>
</dbReference>
<feature type="region of interest" description="Disordered" evidence="1">
    <location>
        <begin position="19"/>
        <end position="42"/>
    </location>
</feature>
<dbReference type="EMBL" id="JBBPBN010000041">
    <property type="protein sequence ID" value="KAK8998754.1"/>
    <property type="molecule type" value="Genomic_DNA"/>
</dbReference>
<evidence type="ECO:0000256" key="1">
    <source>
        <dbReference type="SAM" id="MobiDB-lite"/>
    </source>
</evidence>
<protein>
    <submittedName>
        <fullName evidence="2">Uncharacterized protein</fullName>
    </submittedName>
</protein>
<organism evidence="2 3">
    <name type="scientific">Hibiscus sabdariffa</name>
    <name type="common">roselle</name>
    <dbReference type="NCBI Taxonomy" id="183260"/>
    <lineage>
        <taxon>Eukaryota</taxon>
        <taxon>Viridiplantae</taxon>
        <taxon>Streptophyta</taxon>
        <taxon>Embryophyta</taxon>
        <taxon>Tracheophyta</taxon>
        <taxon>Spermatophyta</taxon>
        <taxon>Magnoliopsida</taxon>
        <taxon>eudicotyledons</taxon>
        <taxon>Gunneridae</taxon>
        <taxon>Pentapetalae</taxon>
        <taxon>rosids</taxon>
        <taxon>malvids</taxon>
        <taxon>Malvales</taxon>
        <taxon>Malvaceae</taxon>
        <taxon>Malvoideae</taxon>
        <taxon>Hibiscus</taxon>
    </lineage>
</organism>
<reference evidence="2 3" key="1">
    <citation type="journal article" date="2024" name="G3 (Bethesda)">
        <title>Genome assembly of Hibiscus sabdariffa L. provides insights into metabolisms of medicinal natural products.</title>
        <authorList>
            <person name="Kim T."/>
        </authorList>
    </citation>
    <scope>NUCLEOTIDE SEQUENCE [LARGE SCALE GENOMIC DNA]</scope>
    <source>
        <strain evidence="2">TK-2024</strain>
        <tissue evidence="2">Old leaves</tissue>
    </source>
</reference>
<gene>
    <name evidence="2" type="ORF">V6N11_084137</name>
</gene>
<evidence type="ECO:0000313" key="3">
    <source>
        <dbReference type="Proteomes" id="UP001396334"/>
    </source>
</evidence>
<sequence length="87" mass="9648">MQSSREAVFRAVGEWRYCQSSNSNESESESESESELSRENNNFADVWSELGIEADSEGEDSIPASLFPPADGIQVQVPLHVPMNDQL</sequence>
<evidence type="ECO:0000313" key="2">
    <source>
        <dbReference type="EMBL" id="KAK8998754.1"/>
    </source>
</evidence>
<comment type="caution">
    <text evidence="2">The sequence shown here is derived from an EMBL/GenBank/DDBJ whole genome shotgun (WGS) entry which is preliminary data.</text>
</comment>
<accession>A0ABR2QDS4</accession>
<keyword evidence="3" id="KW-1185">Reference proteome</keyword>